<accession>A0AAN7HB72</accession>
<feature type="compositionally biased region" description="Polar residues" evidence="7">
    <location>
        <begin position="694"/>
        <end position="710"/>
    </location>
</feature>
<dbReference type="EMBL" id="MU860353">
    <property type="protein sequence ID" value="KAK4234574.1"/>
    <property type="molecule type" value="Genomic_DNA"/>
</dbReference>
<dbReference type="GO" id="GO:0010333">
    <property type="term" value="F:terpene synthase activity"/>
    <property type="evidence" value="ECO:0007669"/>
    <property type="project" value="InterPro"/>
</dbReference>
<dbReference type="GO" id="GO:0000287">
    <property type="term" value="F:magnesium ion binding"/>
    <property type="evidence" value="ECO:0007669"/>
    <property type="project" value="TreeGrafter"/>
</dbReference>
<feature type="compositionally biased region" description="Basic and acidic residues" evidence="7">
    <location>
        <begin position="711"/>
        <end position="720"/>
    </location>
</feature>
<feature type="compositionally biased region" description="Low complexity" evidence="7">
    <location>
        <begin position="785"/>
        <end position="800"/>
    </location>
</feature>
<protein>
    <submittedName>
        <fullName evidence="8">Copalyl diphosphate synthase</fullName>
    </submittedName>
</protein>
<dbReference type="Proteomes" id="UP001303760">
    <property type="component" value="Unassembled WGS sequence"/>
</dbReference>
<dbReference type="Gene3D" id="1.50.10.20">
    <property type="match status" value="1"/>
</dbReference>
<dbReference type="GO" id="GO:0016102">
    <property type="term" value="P:diterpenoid biosynthetic process"/>
    <property type="evidence" value="ECO:0007669"/>
    <property type="project" value="TreeGrafter"/>
</dbReference>
<dbReference type="PANTHER" id="PTHR31739">
    <property type="entry name" value="ENT-COPALYL DIPHOSPHATE SYNTHASE, CHLOROPLASTIC"/>
    <property type="match status" value="1"/>
</dbReference>
<proteinExistence type="inferred from homology"/>
<organism evidence="8 9">
    <name type="scientific">Achaetomium macrosporum</name>
    <dbReference type="NCBI Taxonomy" id="79813"/>
    <lineage>
        <taxon>Eukaryota</taxon>
        <taxon>Fungi</taxon>
        <taxon>Dikarya</taxon>
        <taxon>Ascomycota</taxon>
        <taxon>Pezizomycotina</taxon>
        <taxon>Sordariomycetes</taxon>
        <taxon>Sordariomycetidae</taxon>
        <taxon>Sordariales</taxon>
        <taxon>Chaetomiaceae</taxon>
        <taxon>Achaetomium</taxon>
    </lineage>
</organism>
<dbReference type="Gene3D" id="1.50.10.160">
    <property type="match status" value="1"/>
</dbReference>
<evidence type="ECO:0000256" key="1">
    <source>
        <dbReference type="ARBA" id="ARBA00001946"/>
    </source>
</evidence>
<keyword evidence="6" id="KW-0456">Lyase</keyword>
<evidence type="ECO:0000313" key="8">
    <source>
        <dbReference type="EMBL" id="KAK4234574.1"/>
    </source>
</evidence>
<reference evidence="8" key="2">
    <citation type="submission" date="2023-05" db="EMBL/GenBank/DDBJ databases">
        <authorList>
            <consortium name="Lawrence Berkeley National Laboratory"/>
            <person name="Steindorff A."/>
            <person name="Hensen N."/>
            <person name="Bonometti L."/>
            <person name="Westerberg I."/>
            <person name="Brannstrom I.O."/>
            <person name="Guillou S."/>
            <person name="Cros-Aarteil S."/>
            <person name="Calhoun S."/>
            <person name="Haridas S."/>
            <person name="Kuo A."/>
            <person name="Mondo S."/>
            <person name="Pangilinan J."/>
            <person name="Riley R."/>
            <person name="Labutti K."/>
            <person name="Andreopoulos B."/>
            <person name="Lipzen A."/>
            <person name="Chen C."/>
            <person name="Yanf M."/>
            <person name="Daum C."/>
            <person name="Ng V."/>
            <person name="Clum A."/>
            <person name="Ohm R."/>
            <person name="Martin F."/>
            <person name="Silar P."/>
            <person name="Natvig D."/>
            <person name="Lalanne C."/>
            <person name="Gautier V."/>
            <person name="Ament-Velasquez S.L."/>
            <person name="Kruys A."/>
            <person name="Hutchinson M.I."/>
            <person name="Powell A.J."/>
            <person name="Barry K."/>
            <person name="Miller A.N."/>
            <person name="Grigoriev I.V."/>
            <person name="Debuchy R."/>
            <person name="Gladieux P."/>
            <person name="Thoren M.H."/>
            <person name="Johannesson H."/>
        </authorList>
    </citation>
    <scope>NUCLEOTIDE SEQUENCE</scope>
    <source>
        <strain evidence="8">CBS 532.94</strain>
    </source>
</reference>
<evidence type="ECO:0000256" key="2">
    <source>
        <dbReference type="ARBA" id="ARBA00006333"/>
    </source>
</evidence>
<evidence type="ECO:0000256" key="7">
    <source>
        <dbReference type="SAM" id="MobiDB-lite"/>
    </source>
</evidence>
<dbReference type="SUPFAM" id="SSF48239">
    <property type="entry name" value="Terpenoid cyclases/Protein prenyltransferases"/>
    <property type="match status" value="2"/>
</dbReference>
<dbReference type="InterPro" id="IPR008930">
    <property type="entry name" value="Terpenoid_cyclase/PrenylTrfase"/>
</dbReference>
<comment type="cofactor">
    <cofactor evidence="1">
        <name>Mg(2+)</name>
        <dbReference type="ChEBI" id="CHEBI:18420"/>
    </cofactor>
</comment>
<evidence type="ECO:0000313" key="9">
    <source>
        <dbReference type="Proteomes" id="UP001303760"/>
    </source>
</evidence>
<keyword evidence="9" id="KW-1185">Reference proteome</keyword>
<dbReference type="AlphaFoldDB" id="A0AAN7HB72"/>
<comment type="caution">
    <text evidence="8">The sequence shown here is derived from an EMBL/GenBank/DDBJ whole genome shotgun (WGS) entry which is preliminary data.</text>
</comment>
<comment type="similarity">
    <text evidence="2">Belongs to the terpene synthase family.</text>
</comment>
<sequence length="992" mass="111332">MDSSASVHDQAQALLARLASQCQQGFGSMSASIYDTAWLSMVQKDGKWLFPECFDFLLEQQLPSGPWESYATPLDGILNTAAALLALKKHLHELDPEQRHEHRHGDLLFRSHRAEAALKEMLHRWDVASTDQVGFELLLVSLLNLLEKEVRVLIDFPGLYTLRALRDAKLAKLPPPTLYRMRSTLHHALEAFIGHIDFDRLREWREPNGSMMASPAATAGYLMNASVWDDEAEAYLRRVLRRQRPKGIDPGSVPCAWPTTIFEISWAVTTLKTAGVTIGKSDRLQFRDLLEKTLLEQKGLLGFAPGGLPDVDDTAKGIEALHHLSVDCEESVSIRRLHRVIETYEADEHFITYPGERNPSFSANCNVLILLLTRSSYELYIPQIAKAARFLTRSVLEGHARDKWHLSKLYWMMLLARAFELFFHYSVAPRVFKLAPALREDIPMVTLHILLHILQTQQADGSWGGVCEVTSYAILALSSLEKLPWIRQLDSGRIVAAMALGKSFLHSNRHEWTKGRHLWIEKVTYSSSVLSEAYCLAAAIVPLPSTIHPQAARNHPEPVLAEDKLLLGMRKAGSLIARTELFSKTDPWALRIAEMQACFAMQAMQRQPVDVFPRRANGKDKYLFIIPLALTASALEQRGSDGVCLSVLYEMMVLSILNFHADEYMEDVVERCFADQLDDIRKLVRQIFTEVQHRPSNGETNGATKASNGDHQQREPFERSRPTIADVKAVLARFVSRILHHPAVLSSPASLQSRLAFELETFLLAHITQAEANRRFRTQCAAAAHPSSNGSGNGTSTHGPHPSETSPAAPARTPYHTPSRTFYNWVRSTSADHTSCPFSFVFFHCLVQHYSTTPTSTTSTSNKNTEKKTVFTASARTAYLAEDLCRHLASLCRMFNDAGSARRDAEEGAVNSLDFPEFFFNARNLGGGGGLSSGELLWIAEYERRGLEMAMQMLEEELGKENEMVGALRLFVRVTDLYGQIYVLQDVGKRTR</sequence>
<feature type="region of interest" description="Disordered" evidence="7">
    <location>
        <begin position="779"/>
        <end position="814"/>
    </location>
</feature>
<reference evidence="8" key="1">
    <citation type="journal article" date="2023" name="Mol. Phylogenet. Evol.">
        <title>Genome-scale phylogeny and comparative genomics of the fungal order Sordariales.</title>
        <authorList>
            <person name="Hensen N."/>
            <person name="Bonometti L."/>
            <person name="Westerberg I."/>
            <person name="Brannstrom I.O."/>
            <person name="Guillou S."/>
            <person name="Cros-Aarteil S."/>
            <person name="Calhoun S."/>
            <person name="Haridas S."/>
            <person name="Kuo A."/>
            <person name="Mondo S."/>
            <person name="Pangilinan J."/>
            <person name="Riley R."/>
            <person name="LaButti K."/>
            <person name="Andreopoulos B."/>
            <person name="Lipzen A."/>
            <person name="Chen C."/>
            <person name="Yan M."/>
            <person name="Daum C."/>
            <person name="Ng V."/>
            <person name="Clum A."/>
            <person name="Steindorff A."/>
            <person name="Ohm R.A."/>
            <person name="Martin F."/>
            <person name="Silar P."/>
            <person name="Natvig D.O."/>
            <person name="Lalanne C."/>
            <person name="Gautier V."/>
            <person name="Ament-Velasquez S.L."/>
            <person name="Kruys A."/>
            <person name="Hutchinson M.I."/>
            <person name="Powell A.J."/>
            <person name="Barry K."/>
            <person name="Miller A.N."/>
            <person name="Grigoriev I.V."/>
            <person name="Debuchy R."/>
            <person name="Gladieux P."/>
            <person name="Hiltunen Thoren M."/>
            <person name="Johannesson H."/>
        </authorList>
    </citation>
    <scope>NUCLEOTIDE SEQUENCE</scope>
    <source>
        <strain evidence="8">CBS 532.94</strain>
    </source>
</reference>
<dbReference type="InterPro" id="IPR017057">
    <property type="entry name" value="Ent-kaurene_synthase_fun"/>
</dbReference>
<evidence type="ECO:0000256" key="5">
    <source>
        <dbReference type="ARBA" id="ARBA00023235"/>
    </source>
</evidence>
<feature type="region of interest" description="Disordered" evidence="7">
    <location>
        <begin position="694"/>
        <end position="720"/>
    </location>
</feature>
<gene>
    <name evidence="8" type="ORF">C8A03DRAFT_18554</name>
</gene>
<dbReference type="PANTHER" id="PTHR31739:SF25">
    <property type="entry name" value="(E,E)-GERANYLLINALOOL SYNTHASE"/>
    <property type="match status" value="1"/>
</dbReference>
<dbReference type="InterPro" id="IPR050148">
    <property type="entry name" value="Terpene_synthase-like"/>
</dbReference>
<dbReference type="GO" id="GO:0016853">
    <property type="term" value="F:isomerase activity"/>
    <property type="evidence" value="ECO:0007669"/>
    <property type="project" value="UniProtKB-KW"/>
</dbReference>
<dbReference type="PIRSF" id="PIRSF036498">
    <property type="entry name" value="Ent-kaurene_synthase_fungi"/>
    <property type="match status" value="1"/>
</dbReference>
<keyword evidence="5" id="KW-0413">Isomerase</keyword>
<evidence type="ECO:0000256" key="3">
    <source>
        <dbReference type="ARBA" id="ARBA00022723"/>
    </source>
</evidence>
<keyword evidence="3" id="KW-0479">Metal-binding</keyword>
<keyword evidence="4" id="KW-0460">Magnesium</keyword>
<name>A0AAN7HB72_9PEZI</name>
<evidence type="ECO:0000256" key="6">
    <source>
        <dbReference type="ARBA" id="ARBA00023239"/>
    </source>
</evidence>
<evidence type="ECO:0000256" key="4">
    <source>
        <dbReference type="ARBA" id="ARBA00022842"/>
    </source>
</evidence>